<evidence type="ECO:0000256" key="16">
    <source>
        <dbReference type="SAM" id="SignalP"/>
    </source>
</evidence>
<comment type="similarity">
    <text evidence="13">Belongs to the polysaccharide monooxygenase AA9 family.</text>
</comment>
<comment type="cofactor">
    <cofactor evidence="1">
        <name>Cu(2+)</name>
        <dbReference type="ChEBI" id="CHEBI:29036"/>
    </cofactor>
</comment>
<evidence type="ECO:0000256" key="2">
    <source>
        <dbReference type="ARBA" id="ARBA00004613"/>
    </source>
</evidence>
<comment type="subcellular location">
    <subcellularLocation>
        <location evidence="2">Secreted</location>
    </subcellularLocation>
</comment>
<dbReference type="InterPro" id="IPR049892">
    <property type="entry name" value="AA9"/>
</dbReference>
<evidence type="ECO:0000256" key="8">
    <source>
        <dbReference type="ARBA" id="ARBA00023008"/>
    </source>
</evidence>
<evidence type="ECO:0000256" key="9">
    <source>
        <dbReference type="ARBA" id="ARBA00023033"/>
    </source>
</evidence>
<evidence type="ECO:0000259" key="17">
    <source>
        <dbReference type="Pfam" id="PF03443"/>
    </source>
</evidence>
<dbReference type="GO" id="GO:0030245">
    <property type="term" value="P:cellulose catabolic process"/>
    <property type="evidence" value="ECO:0007669"/>
    <property type="project" value="UniProtKB-KW"/>
</dbReference>
<organism evidence="19">
    <name type="scientific">Dissoconium aciculare CBS 342.82</name>
    <dbReference type="NCBI Taxonomy" id="1314786"/>
    <lineage>
        <taxon>Eukaryota</taxon>
        <taxon>Fungi</taxon>
        <taxon>Dikarya</taxon>
        <taxon>Ascomycota</taxon>
        <taxon>Pezizomycotina</taxon>
        <taxon>Dothideomycetes</taxon>
        <taxon>Dothideomycetidae</taxon>
        <taxon>Mycosphaerellales</taxon>
        <taxon>Dissoconiaceae</taxon>
        <taxon>Dissoconium</taxon>
    </lineage>
</organism>
<evidence type="ECO:0000256" key="3">
    <source>
        <dbReference type="ARBA" id="ARBA00022525"/>
    </source>
</evidence>
<name>A0A6J3M9J6_9PEZI</name>
<reference evidence="19" key="3">
    <citation type="submission" date="2025-08" db="UniProtKB">
        <authorList>
            <consortium name="RefSeq"/>
        </authorList>
    </citation>
    <scope>IDENTIFICATION</scope>
    <source>
        <strain evidence="19">CBS 342.82</strain>
    </source>
</reference>
<dbReference type="EC" id="1.14.99.56" evidence="15"/>
<evidence type="ECO:0000256" key="11">
    <source>
        <dbReference type="ARBA" id="ARBA00023277"/>
    </source>
</evidence>
<dbReference type="PANTHER" id="PTHR33353">
    <property type="entry name" value="PUTATIVE (AFU_ORTHOLOGUE AFUA_1G12560)-RELATED"/>
    <property type="match status" value="1"/>
</dbReference>
<sequence length="262" mass="28774">MRSRPSLALALVSAILKATVNAHGWLSQITIEGQTFPGCEPSWSIADNGEELLDRTASWCAYNQHNDFLDSSAAQNRAMICHNGASPGAKILDIKAGAEITFGWLDRFFHHPGPIVTYMARCPGSCADVSAHELKFFKIQEHALIPRNAVTIPLGPWATEKLTEQSGRWALTIPSNIAPGEYVIRHEVIALHHAFVEGDAQHYPMCVNLRVSSTESVDPCAKGADCRRGTELYRSNDPGIYLDIFDPQITDYVIPGPPIWPG</sequence>
<dbReference type="PANTHER" id="PTHR33353:SF10">
    <property type="entry name" value="ENDO-BETA-1,4-GLUCANASE D"/>
    <property type="match status" value="1"/>
</dbReference>
<keyword evidence="18" id="KW-1185">Reference proteome</keyword>
<dbReference type="RefSeq" id="XP_033461736.1">
    <property type="nucleotide sequence ID" value="XM_033602206.1"/>
</dbReference>
<keyword evidence="9 19" id="KW-0503">Monooxygenase</keyword>
<gene>
    <name evidence="19" type="ORF">K489DRAFT_336414</name>
</gene>
<feature type="non-terminal residue" evidence="19">
    <location>
        <position position="262"/>
    </location>
</feature>
<keyword evidence="12" id="KW-0624">Polysaccharide degradation</keyword>
<evidence type="ECO:0000256" key="6">
    <source>
        <dbReference type="ARBA" id="ARBA00023001"/>
    </source>
</evidence>
<evidence type="ECO:0000256" key="1">
    <source>
        <dbReference type="ARBA" id="ARBA00001973"/>
    </source>
</evidence>
<keyword evidence="4" id="KW-0479">Metal-binding</keyword>
<feature type="chain" id="PRO_5026840091" description="lytic cellulose monooxygenase (C4-dehydrogenating)" evidence="16">
    <location>
        <begin position="23"/>
        <end position="262"/>
    </location>
</feature>
<evidence type="ECO:0000256" key="13">
    <source>
        <dbReference type="ARBA" id="ARBA00044502"/>
    </source>
</evidence>
<dbReference type="Pfam" id="PF03443">
    <property type="entry name" value="AA9"/>
    <property type="match status" value="1"/>
</dbReference>
<dbReference type="CDD" id="cd21175">
    <property type="entry name" value="LPMO_AA9"/>
    <property type="match status" value="1"/>
</dbReference>
<evidence type="ECO:0000256" key="14">
    <source>
        <dbReference type="ARBA" id="ARBA00045077"/>
    </source>
</evidence>
<keyword evidence="11" id="KW-0119">Carbohydrate metabolism</keyword>
<dbReference type="GO" id="GO:0005576">
    <property type="term" value="C:extracellular region"/>
    <property type="evidence" value="ECO:0007669"/>
    <property type="project" value="UniProtKB-SubCell"/>
</dbReference>
<accession>A0A6J3M9J6</accession>
<evidence type="ECO:0000256" key="5">
    <source>
        <dbReference type="ARBA" id="ARBA00022729"/>
    </source>
</evidence>
<keyword evidence="7" id="KW-0560">Oxidoreductase</keyword>
<evidence type="ECO:0000256" key="15">
    <source>
        <dbReference type="ARBA" id="ARBA00047174"/>
    </source>
</evidence>
<feature type="signal peptide" evidence="16">
    <location>
        <begin position="1"/>
        <end position="22"/>
    </location>
</feature>
<evidence type="ECO:0000256" key="4">
    <source>
        <dbReference type="ARBA" id="ARBA00022723"/>
    </source>
</evidence>
<evidence type="ECO:0000313" key="19">
    <source>
        <dbReference type="RefSeq" id="XP_033461736.1"/>
    </source>
</evidence>
<proteinExistence type="inferred from homology"/>
<keyword evidence="5 16" id="KW-0732">Signal</keyword>
<keyword evidence="3" id="KW-0964">Secreted</keyword>
<evidence type="ECO:0000256" key="12">
    <source>
        <dbReference type="ARBA" id="ARBA00023326"/>
    </source>
</evidence>
<keyword evidence="6" id="KW-0136">Cellulose degradation</keyword>
<evidence type="ECO:0000313" key="18">
    <source>
        <dbReference type="Proteomes" id="UP000504637"/>
    </source>
</evidence>
<feature type="domain" description="Auxiliary Activity family 9 catalytic" evidence="17">
    <location>
        <begin position="23"/>
        <end position="246"/>
    </location>
</feature>
<dbReference type="GO" id="GO:0046872">
    <property type="term" value="F:metal ion binding"/>
    <property type="evidence" value="ECO:0007669"/>
    <property type="project" value="UniProtKB-KW"/>
</dbReference>
<dbReference type="GO" id="GO:0004497">
    <property type="term" value="F:monooxygenase activity"/>
    <property type="evidence" value="ECO:0007669"/>
    <property type="project" value="UniProtKB-KW"/>
</dbReference>
<dbReference type="InterPro" id="IPR005103">
    <property type="entry name" value="AA9_LPMO"/>
</dbReference>
<reference evidence="19" key="2">
    <citation type="submission" date="2020-04" db="EMBL/GenBank/DDBJ databases">
        <authorList>
            <consortium name="NCBI Genome Project"/>
        </authorList>
    </citation>
    <scope>NUCLEOTIDE SEQUENCE</scope>
    <source>
        <strain evidence="19">CBS 342.82</strain>
    </source>
</reference>
<dbReference type="OrthoDB" id="4849160at2759"/>
<reference evidence="19" key="1">
    <citation type="submission" date="2020-01" db="EMBL/GenBank/DDBJ databases">
        <authorList>
            <consortium name="DOE Joint Genome Institute"/>
            <person name="Haridas S."/>
            <person name="Albert R."/>
            <person name="Binder M."/>
            <person name="Bloem J."/>
            <person name="Labutti K."/>
            <person name="Salamov A."/>
            <person name="Andreopoulos B."/>
            <person name="Baker S.E."/>
            <person name="Barry K."/>
            <person name="Bills G."/>
            <person name="Bluhm B.H."/>
            <person name="Cannon C."/>
            <person name="Castanera R."/>
            <person name="Culley D.E."/>
            <person name="Daum C."/>
            <person name="Ezra D."/>
            <person name="Gonzalez J.B."/>
            <person name="Henrissat B."/>
            <person name="Kuo A."/>
            <person name="Liang C."/>
            <person name="Lipzen A."/>
            <person name="Lutzoni F."/>
            <person name="Magnuson J."/>
            <person name="Mondo S."/>
            <person name="Nolan M."/>
            <person name="Ohm R."/>
            <person name="Pangilinan J."/>
            <person name="Park H.-J."/>
            <person name="Ramirez L."/>
            <person name="Alfaro M."/>
            <person name="Sun H."/>
            <person name="Tritt A."/>
            <person name="Yoshinaga Y."/>
            <person name="Zwiers L.-H."/>
            <person name="Turgeon B.G."/>
            <person name="Goodwin S.B."/>
            <person name="Spatafora J.W."/>
            <person name="Crous P.W."/>
            <person name="Grigoriev I.V."/>
        </authorList>
    </citation>
    <scope>NUCLEOTIDE SEQUENCE</scope>
    <source>
        <strain evidence="19">CBS 342.82</strain>
    </source>
</reference>
<dbReference type="Proteomes" id="UP000504637">
    <property type="component" value="Unplaced"/>
</dbReference>
<dbReference type="Gene3D" id="2.70.50.70">
    <property type="match status" value="1"/>
</dbReference>
<evidence type="ECO:0000256" key="7">
    <source>
        <dbReference type="ARBA" id="ARBA00023002"/>
    </source>
</evidence>
<dbReference type="AlphaFoldDB" id="A0A6J3M9J6"/>
<evidence type="ECO:0000256" key="10">
    <source>
        <dbReference type="ARBA" id="ARBA00023157"/>
    </source>
</evidence>
<dbReference type="GeneID" id="54360006"/>
<keyword evidence="10" id="KW-1015">Disulfide bond</keyword>
<keyword evidence="8" id="KW-0186">Copper</keyword>
<protein>
    <recommendedName>
        <fullName evidence="15">lytic cellulose monooxygenase (C4-dehydrogenating)</fullName>
        <ecNumber evidence="15">1.14.99.56</ecNumber>
    </recommendedName>
</protein>
<comment type="catalytic activity">
    <reaction evidence="14">
        <text>[(1-&gt;4)-beta-D-glucosyl]n+m + reduced acceptor + O2 = 4-dehydro-beta-D-glucosyl-[(1-&gt;4)-beta-D-glucosyl]n-1 + [(1-&gt;4)-beta-D-glucosyl]m + acceptor + H2O.</text>
        <dbReference type="EC" id="1.14.99.56"/>
    </reaction>
</comment>